<dbReference type="GO" id="GO:0016020">
    <property type="term" value="C:membrane"/>
    <property type="evidence" value="ECO:0007669"/>
    <property type="project" value="UniProtKB-SubCell"/>
</dbReference>
<evidence type="ECO:0000256" key="5">
    <source>
        <dbReference type="ARBA" id="ARBA00023136"/>
    </source>
</evidence>
<keyword evidence="2" id="KW-0813">Transport</keyword>
<dbReference type="InterPro" id="IPR020846">
    <property type="entry name" value="MFS_dom"/>
</dbReference>
<dbReference type="AlphaFoldDB" id="A0A420H6K3"/>
<dbReference type="InterPro" id="IPR036259">
    <property type="entry name" value="MFS_trans_sf"/>
</dbReference>
<feature type="transmembrane region" description="Helical" evidence="7">
    <location>
        <begin position="539"/>
        <end position="559"/>
    </location>
</feature>
<reference evidence="9 10" key="1">
    <citation type="journal article" date="2018" name="BMC Genomics">
        <title>Comparative genome analyses reveal sequence features reflecting distinct modes of host-adaptation between dicot and monocot powdery mildew.</title>
        <authorList>
            <person name="Wu Y."/>
            <person name="Ma X."/>
            <person name="Pan Z."/>
            <person name="Kale S.D."/>
            <person name="Song Y."/>
            <person name="King H."/>
            <person name="Zhang Q."/>
            <person name="Presley C."/>
            <person name="Deng X."/>
            <person name="Wei C.I."/>
            <person name="Xiao S."/>
        </authorList>
    </citation>
    <scope>NUCLEOTIDE SEQUENCE [LARGE SCALE GENOMIC DNA]</scope>
    <source>
        <strain evidence="9">UCSC1</strain>
    </source>
</reference>
<keyword evidence="4 7" id="KW-1133">Transmembrane helix</keyword>
<keyword evidence="5 7" id="KW-0472">Membrane</keyword>
<protein>
    <submittedName>
        <fullName evidence="9">Putative peptide/nitrate transporter</fullName>
    </submittedName>
</protein>
<feature type="domain" description="Major facilitator superfamily (MFS) profile" evidence="8">
    <location>
        <begin position="72"/>
        <end position="564"/>
    </location>
</feature>
<comment type="subcellular location">
    <subcellularLocation>
        <location evidence="1">Membrane</location>
        <topology evidence="1">Multi-pass membrane protein</topology>
    </subcellularLocation>
</comment>
<dbReference type="Pfam" id="PF07690">
    <property type="entry name" value="MFS_1"/>
    <property type="match status" value="1"/>
</dbReference>
<gene>
    <name evidence="9" type="ORF">GcC1_224010</name>
</gene>
<feature type="transmembrane region" description="Helical" evidence="7">
    <location>
        <begin position="143"/>
        <end position="160"/>
    </location>
</feature>
<dbReference type="EMBL" id="MCBR01022495">
    <property type="protein sequence ID" value="RKF53079.1"/>
    <property type="molecule type" value="Genomic_DNA"/>
</dbReference>
<sequence>MPRSTPSLKSPKMESSNLSRYQYLTFPTPPPKSCGRPPHSPPRSFVPESNTDSNYGEDWESSYQRTPLPKGQLIMLAVISLVEQTALNSFSPYLPEMISTFPEVSTRDKGIAVGTLASAFALAQLGTSFFWGWLSDRVGRKPVAMFGTLSTAACFLFFGFCKSFWQAILIQVLIGFVNGNQGIVNSCLGEITDKSNQSRAFVYLPVIYGIGAVTGPAVGGLMVLEENPFNKGHKNPFPYLLPNLFSAFILAVVFVLMAFFLEESFDDTKDLAHNKKKIKIYFKWLWLSTLNFCNLPHLRNHFYIRPENWSGNEEEDSENSDLNEDRSLFSVSSYTGNQENQPINKNSFGRQTFNKETVTLLATYFVFQLSNVSYNSLYPIFVSEAEPTGRHLSVKTIGLSLSLSGLIAIVFQLSCVGKLKEKIGNKATYRAGLFLLFFSFMITPWIGYSDSPPPFGWGSGRIWLWAELGFVLSIKTIASVAGLASALLLITNTAPSHSTLGRLNGIAQTLSAAGRALGPTLSGGLFSIATSRIPVRGEVLPYSVFGGIAFLGFLVSFGIKSSDLESEEWDELNSHTGRR</sequence>
<name>A0A420H6K3_9PEZI</name>
<feature type="transmembrane region" description="Helical" evidence="7">
    <location>
        <begin position="468"/>
        <end position="490"/>
    </location>
</feature>
<dbReference type="GO" id="GO:0022857">
    <property type="term" value="F:transmembrane transporter activity"/>
    <property type="evidence" value="ECO:0007669"/>
    <property type="project" value="InterPro"/>
</dbReference>
<evidence type="ECO:0000256" key="7">
    <source>
        <dbReference type="SAM" id="Phobius"/>
    </source>
</evidence>
<dbReference type="PANTHER" id="PTHR23504:SF39">
    <property type="entry name" value="TRANSPORTER, PUTATIVE (AFU_ORTHOLOGUE AFUA_6G03860)-RELATED"/>
    <property type="match status" value="1"/>
</dbReference>
<feature type="transmembrane region" description="Helical" evidence="7">
    <location>
        <begin position="244"/>
        <end position="261"/>
    </location>
</feature>
<feature type="transmembrane region" description="Helical" evidence="7">
    <location>
        <begin position="358"/>
        <end position="377"/>
    </location>
</feature>
<feature type="transmembrane region" description="Helical" evidence="7">
    <location>
        <begin position="111"/>
        <end position="131"/>
    </location>
</feature>
<feature type="transmembrane region" description="Helical" evidence="7">
    <location>
        <begin position="200"/>
        <end position="224"/>
    </location>
</feature>
<dbReference type="PRINTS" id="PR01035">
    <property type="entry name" value="TCRTETA"/>
</dbReference>
<feature type="compositionally biased region" description="Polar residues" evidence="6">
    <location>
        <begin position="1"/>
        <end position="22"/>
    </location>
</feature>
<dbReference type="InterPro" id="IPR011701">
    <property type="entry name" value="MFS"/>
</dbReference>
<accession>A0A420H6K3</accession>
<dbReference type="PANTHER" id="PTHR23504">
    <property type="entry name" value="MAJOR FACILITATOR SUPERFAMILY DOMAIN-CONTAINING PROTEIN 10"/>
    <property type="match status" value="1"/>
</dbReference>
<feature type="transmembrane region" description="Helical" evidence="7">
    <location>
        <begin position="428"/>
        <end position="448"/>
    </location>
</feature>
<proteinExistence type="predicted"/>
<feature type="region of interest" description="Disordered" evidence="6">
    <location>
        <begin position="1"/>
        <end position="61"/>
    </location>
</feature>
<feature type="transmembrane region" description="Helical" evidence="7">
    <location>
        <begin position="397"/>
        <end position="416"/>
    </location>
</feature>
<evidence type="ECO:0000259" key="8">
    <source>
        <dbReference type="PROSITE" id="PS50850"/>
    </source>
</evidence>
<evidence type="ECO:0000256" key="4">
    <source>
        <dbReference type="ARBA" id="ARBA00022989"/>
    </source>
</evidence>
<dbReference type="Gene3D" id="1.20.1250.20">
    <property type="entry name" value="MFS general substrate transporter like domains"/>
    <property type="match status" value="1"/>
</dbReference>
<keyword evidence="3 7" id="KW-0812">Transmembrane</keyword>
<dbReference type="CDD" id="cd17330">
    <property type="entry name" value="MFS_SLC46_TetA_like"/>
    <property type="match status" value="1"/>
</dbReference>
<dbReference type="OrthoDB" id="10262656at2759"/>
<dbReference type="PROSITE" id="PS50850">
    <property type="entry name" value="MFS"/>
    <property type="match status" value="1"/>
</dbReference>
<organism evidence="9 10">
    <name type="scientific">Golovinomyces cichoracearum</name>
    <dbReference type="NCBI Taxonomy" id="62708"/>
    <lineage>
        <taxon>Eukaryota</taxon>
        <taxon>Fungi</taxon>
        <taxon>Dikarya</taxon>
        <taxon>Ascomycota</taxon>
        <taxon>Pezizomycotina</taxon>
        <taxon>Leotiomycetes</taxon>
        <taxon>Erysiphales</taxon>
        <taxon>Erysiphaceae</taxon>
        <taxon>Golovinomyces</taxon>
    </lineage>
</organism>
<evidence type="ECO:0000256" key="3">
    <source>
        <dbReference type="ARBA" id="ARBA00022692"/>
    </source>
</evidence>
<evidence type="ECO:0000256" key="2">
    <source>
        <dbReference type="ARBA" id="ARBA00022448"/>
    </source>
</evidence>
<comment type="caution">
    <text evidence="9">The sequence shown here is derived from an EMBL/GenBank/DDBJ whole genome shotgun (WGS) entry which is preliminary data.</text>
</comment>
<evidence type="ECO:0000256" key="1">
    <source>
        <dbReference type="ARBA" id="ARBA00004141"/>
    </source>
</evidence>
<evidence type="ECO:0000313" key="10">
    <source>
        <dbReference type="Proteomes" id="UP000285405"/>
    </source>
</evidence>
<evidence type="ECO:0000313" key="9">
    <source>
        <dbReference type="EMBL" id="RKF53079.1"/>
    </source>
</evidence>
<dbReference type="SUPFAM" id="SSF103473">
    <property type="entry name" value="MFS general substrate transporter"/>
    <property type="match status" value="1"/>
</dbReference>
<dbReference type="InterPro" id="IPR001958">
    <property type="entry name" value="Tet-R_TetA/multi-R_MdtG-like"/>
</dbReference>
<dbReference type="Proteomes" id="UP000285405">
    <property type="component" value="Unassembled WGS sequence"/>
</dbReference>
<evidence type="ECO:0000256" key="6">
    <source>
        <dbReference type="SAM" id="MobiDB-lite"/>
    </source>
</evidence>